<protein>
    <submittedName>
        <fullName evidence="2">Uncharacterized protein</fullName>
    </submittedName>
</protein>
<feature type="transmembrane region" description="Helical" evidence="1">
    <location>
        <begin position="350"/>
        <end position="373"/>
    </location>
</feature>
<keyword evidence="1" id="KW-0812">Transmembrane</keyword>
<dbReference type="EMBL" id="HBFQ01027098">
    <property type="protein sequence ID" value="CAD8844824.1"/>
    <property type="molecule type" value="Transcribed_RNA"/>
</dbReference>
<keyword evidence="1" id="KW-0472">Membrane</keyword>
<evidence type="ECO:0000256" key="1">
    <source>
        <dbReference type="SAM" id="Phobius"/>
    </source>
</evidence>
<feature type="transmembrane region" description="Helical" evidence="1">
    <location>
        <begin position="277"/>
        <end position="298"/>
    </location>
</feature>
<proteinExistence type="predicted"/>
<feature type="transmembrane region" description="Helical" evidence="1">
    <location>
        <begin position="186"/>
        <end position="207"/>
    </location>
</feature>
<evidence type="ECO:0000313" key="2">
    <source>
        <dbReference type="EMBL" id="CAD8844824.1"/>
    </source>
</evidence>
<sequence length="608" mass="68904">MSHLWNFEDVEILSGQASPYVPRLPAKYTSVQAAVFDLNAGALYVECGYCIVRSRIPACECLLFQRGRRVDAIVACASVGFPPSSSETLHERLLPPSLPSVAMRTMRFLDAVHLEPKDNALVGASPVSSLAIDSSKVGVKTVVALDRDPEWALSESPWWTNEDEDEVICQETEEELRRCEVAWPLWLFRLLIAIPLVMSVVFFSVFVHDLWYVVFVGNPTHAVHPCFDWNVPDDNPNSTFASYILSRKPLWGGMVVEFCSRKGQGEACAHELSPTVVWIYMTFLPLMWMLTVAFATRARKVCGRGNRMMMVVQQLLDGRDDAEDTELVARLCCVRRFLAKVRWTKVRHAVYLLGLHAMALACDWYLGCSVAWLALDQAMWLGFCPNLTHVRPVVVYGVHLSQAMVDDYMYMLRNARRWKRDHVPPRLSWLHVARRHRELELTMSDLWMDINLLALFPALPVIGFGLLRAIGDPSQWGKWTWVGWLIVGGWMEVCILNPIAKVPSMFNTSAAFKSRIRERSKAGSHSIHSLVRSYCVEDPPRDAQEQEDYGICLHFVSTRRVKVFVGIPGVLMCGIDRHLVSQLFWNVSLKLPAFMTGLGCAHHLLMNS</sequence>
<accession>A0A7S1A761</accession>
<feature type="transmembrane region" description="Helical" evidence="1">
    <location>
        <begin position="479"/>
        <end position="500"/>
    </location>
</feature>
<dbReference type="AlphaFoldDB" id="A0A7S1A761"/>
<reference evidence="2" key="1">
    <citation type="submission" date="2021-01" db="EMBL/GenBank/DDBJ databases">
        <authorList>
            <person name="Corre E."/>
            <person name="Pelletier E."/>
            <person name="Niang G."/>
            <person name="Scheremetjew M."/>
            <person name="Finn R."/>
            <person name="Kale V."/>
            <person name="Holt S."/>
            <person name="Cochrane G."/>
            <person name="Meng A."/>
            <person name="Brown T."/>
            <person name="Cohen L."/>
        </authorList>
    </citation>
    <scope>NUCLEOTIDE SEQUENCE</scope>
</reference>
<gene>
    <name evidence="2" type="ORF">NSCI0253_LOCUS19174</name>
</gene>
<feature type="transmembrane region" description="Helical" evidence="1">
    <location>
        <begin position="446"/>
        <end position="467"/>
    </location>
</feature>
<name>A0A7S1A761_NOCSC</name>
<organism evidence="2">
    <name type="scientific">Noctiluca scintillans</name>
    <name type="common">Sea sparkle</name>
    <name type="synonym">Red tide dinoflagellate</name>
    <dbReference type="NCBI Taxonomy" id="2966"/>
    <lineage>
        <taxon>Eukaryota</taxon>
        <taxon>Sar</taxon>
        <taxon>Alveolata</taxon>
        <taxon>Dinophyceae</taxon>
        <taxon>Noctilucales</taxon>
        <taxon>Noctilucaceae</taxon>
        <taxon>Noctiluca</taxon>
    </lineage>
</organism>
<keyword evidence="1" id="KW-1133">Transmembrane helix</keyword>